<dbReference type="RefSeq" id="WP_342039098.1">
    <property type="nucleotide sequence ID" value="NZ_BAABBK010000025.1"/>
</dbReference>
<gene>
    <name evidence="1" type="ORF">KACC15558_34190</name>
</gene>
<evidence type="ECO:0000313" key="2">
    <source>
        <dbReference type="Proteomes" id="UP001498935"/>
    </source>
</evidence>
<sequence>MSDSVFGPTRHPDLVHRAVEIICRAGYLTLATADSAGRPWAAQLQYAWFTSPLSLVFGSHVEARHSVDIAASGRAAAAASLLPGVRGGPDGLQVAGPCTALGGAALELHAAAFYRQMYADPGEARDHALSPEQLSGDAPLRLYELRVEELWILDLDRWAKEQVSARVQVESAAVEQALSDLNATEHAPR</sequence>
<name>A0ABP9U8G7_9MICO</name>
<protein>
    <recommendedName>
        <fullName evidence="3">Pyridoxamine 5'-phosphate oxidase putative domain-containing protein</fullName>
    </recommendedName>
</protein>
<keyword evidence="2" id="KW-1185">Reference proteome</keyword>
<dbReference type="EMBL" id="BAABNP010000024">
    <property type="protein sequence ID" value="GAA5342378.1"/>
    <property type="molecule type" value="Genomic_DNA"/>
</dbReference>
<proteinExistence type="predicted"/>
<organism evidence="1 2">
    <name type="scientific">Brevibacterium ammoniilyticum</name>
    <dbReference type="NCBI Taxonomy" id="1046555"/>
    <lineage>
        <taxon>Bacteria</taxon>
        <taxon>Bacillati</taxon>
        <taxon>Actinomycetota</taxon>
        <taxon>Actinomycetes</taxon>
        <taxon>Micrococcales</taxon>
        <taxon>Brevibacteriaceae</taxon>
        <taxon>Brevibacterium</taxon>
    </lineage>
</organism>
<dbReference type="InterPro" id="IPR012349">
    <property type="entry name" value="Split_barrel_FMN-bd"/>
</dbReference>
<reference evidence="1 2" key="1">
    <citation type="submission" date="2024-02" db="EMBL/GenBank/DDBJ databases">
        <title>Characterization of antibiotic resistant novel bacterial strains and their environmental applications.</title>
        <authorList>
            <person name="Manzoor S."/>
            <person name="Abbas S."/>
            <person name="Arshad M."/>
            <person name="Li W.J."/>
            <person name="Ahmed I."/>
        </authorList>
    </citation>
    <scope>NUCLEOTIDE SEQUENCE [LARGE SCALE GENOMIC DNA]</scope>
    <source>
        <strain evidence="1 2">KACC 15558</strain>
    </source>
</reference>
<dbReference type="Proteomes" id="UP001498935">
    <property type="component" value="Unassembled WGS sequence"/>
</dbReference>
<comment type="caution">
    <text evidence="1">The sequence shown here is derived from an EMBL/GenBank/DDBJ whole genome shotgun (WGS) entry which is preliminary data.</text>
</comment>
<dbReference type="SUPFAM" id="SSF50475">
    <property type="entry name" value="FMN-binding split barrel"/>
    <property type="match status" value="1"/>
</dbReference>
<dbReference type="Gene3D" id="2.30.110.10">
    <property type="entry name" value="Electron Transport, Fmn-binding Protein, Chain A"/>
    <property type="match status" value="1"/>
</dbReference>
<evidence type="ECO:0000313" key="1">
    <source>
        <dbReference type="EMBL" id="GAA5342378.1"/>
    </source>
</evidence>
<accession>A0ABP9U8G7</accession>
<evidence type="ECO:0008006" key="3">
    <source>
        <dbReference type="Google" id="ProtNLM"/>
    </source>
</evidence>